<name>A0A5C7J165_GOSDA</name>
<evidence type="ECO:0000256" key="2">
    <source>
        <dbReference type="ARBA" id="ARBA00022741"/>
    </source>
</evidence>
<evidence type="ECO:0000256" key="3">
    <source>
        <dbReference type="ARBA" id="ARBA00022821"/>
    </source>
</evidence>
<dbReference type="PRINTS" id="PR00364">
    <property type="entry name" value="DISEASERSIST"/>
</dbReference>
<dbReference type="GO" id="GO:0005524">
    <property type="term" value="F:ATP binding"/>
    <property type="evidence" value="ECO:0007669"/>
    <property type="project" value="UniProtKB-KW"/>
</dbReference>
<dbReference type="EMBL" id="ML701104">
    <property type="protein sequence ID" value="TXG74512.1"/>
    <property type="molecule type" value="Genomic_DNA"/>
</dbReference>
<dbReference type="Gene3D" id="3.40.50.300">
    <property type="entry name" value="P-loop containing nucleotide triphosphate hydrolases"/>
    <property type="match status" value="1"/>
</dbReference>
<evidence type="ECO:0000313" key="7">
    <source>
        <dbReference type="EMBL" id="TXG74512.1"/>
    </source>
</evidence>
<dbReference type="PANTHER" id="PTHR36766:SF51">
    <property type="entry name" value="DISEASE RESISTANCE RPP13-LIKE PROTEIN 1"/>
    <property type="match status" value="1"/>
</dbReference>
<dbReference type="Pfam" id="PF00931">
    <property type="entry name" value="NB-ARC"/>
    <property type="match status" value="1"/>
</dbReference>
<dbReference type="Pfam" id="PF18052">
    <property type="entry name" value="Rx_N"/>
    <property type="match status" value="1"/>
</dbReference>
<dbReference type="FunFam" id="3.40.50.300:FF:001091">
    <property type="entry name" value="Probable disease resistance protein At1g61300"/>
    <property type="match status" value="1"/>
</dbReference>
<dbReference type="GO" id="GO:0043531">
    <property type="term" value="F:ADP binding"/>
    <property type="evidence" value="ECO:0007669"/>
    <property type="project" value="InterPro"/>
</dbReference>
<sequence length="359" mass="40724">MSAIGEAALSGFLDLLVGKSLDSALNFVADHYQLHQQLKQWQSILPDIQAVLDDAEEKQIKNMGVKKWLEDLQDLAYDVDDILDEFAYEELRLNLQDTQAQARPTATSKGKQPRLQPTSVLDGVVEYVGRHKEKTEMIELLKGNNYNGVSVLSIVGMGGMGKTTLAQLVYNDATINESFDLKAWVCVSDNFDAIAITKAILQSITSESCDYSYLDLLQVKLKEKLSGKRFLLVLDDIWNENYNYWTILRSPFGAGTTIIVTTRLQIVSSIVDPLKVFHLDKLSDDDCLSIFTQHALKSKKFRWTSPVQRNWREKLLEGAMAYLWLQKLLEACYAQLNIIENGKEYMRVRYGTYQKSSVA</sequence>
<evidence type="ECO:0000313" key="8">
    <source>
        <dbReference type="Proteomes" id="UP000323506"/>
    </source>
</evidence>
<feature type="domain" description="Disease resistance N-terminal" evidence="6">
    <location>
        <begin position="15"/>
        <end position="96"/>
    </location>
</feature>
<evidence type="ECO:0000256" key="1">
    <source>
        <dbReference type="ARBA" id="ARBA00022737"/>
    </source>
</evidence>
<gene>
    <name evidence="7" type="ORF">ES288_1Z038300v1</name>
</gene>
<dbReference type="InterPro" id="IPR002182">
    <property type="entry name" value="NB-ARC"/>
</dbReference>
<keyword evidence="2" id="KW-0547">Nucleotide-binding</keyword>
<evidence type="ECO:0008006" key="9">
    <source>
        <dbReference type="Google" id="ProtNLM"/>
    </source>
</evidence>
<evidence type="ECO:0000259" key="5">
    <source>
        <dbReference type="Pfam" id="PF00931"/>
    </source>
</evidence>
<keyword evidence="8" id="KW-1185">Reference proteome</keyword>
<dbReference type="InterPro" id="IPR041118">
    <property type="entry name" value="Rx_N"/>
</dbReference>
<protein>
    <recommendedName>
        <fullName evidence="9">NB-ARC domain-containing protein</fullName>
    </recommendedName>
</protein>
<dbReference type="Gene3D" id="1.20.5.4130">
    <property type="match status" value="1"/>
</dbReference>
<proteinExistence type="predicted"/>
<evidence type="ECO:0000256" key="4">
    <source>
        <dbReference type="ARBA" id="ARBA00022840"/>
    </source>
</evidence>
<evidence type="ECO:0000259" key="6">
    <source>
        <dbReference type="Pfam" id="PF18052"/>
    </source>
</evidence>
<dbReference type="PANTHER" id="PTHR36766">
    <property type="entry name" value="PLANT BROAD-SPECTRUM MILDEW RESISTANCE PROTEIN RPW8"/>
    <property type="match status" value="1"/>
</dbReference>
<dbReference type="Proteomes" id="UP000323506">
    <property type="component" value="Unassembled WGS sequence"/>
</dbReference>
<feature type="domain" description="NB-ARC" evidence="5">
    <location>
        <begin position="136"/>
        <end position="298"/>
    </location>
</feature>
<keyword evidence="1" id="KW-0677">Repeat</keyword>
<dbReference type="InterPro" id="IPR027417">
    <property type="entry name" value="P-loop_NTPase"/>
</dbReference>
<keyword evidence="3" id="KW-0611">Plant defense</keyword>
<accession>A0A5C7J165</accession>
<dbReference type="AlphaFoldDB" id="A0A5C7J165"/>
<organism evidence="7 8">
    <name type="scientific">Gossypium darwinii</name>
    <name type="common">Darwin's cotton</name>
    <name type="synonym">Gossypium barbadense var. darwinii</name>
    <dbReference type="NCBI Taxonomy" id="34276"/>
    <lineage>
        <taxon>Eukaryota</taxon>
        <taxon>Viridiplantae</taxon>
        <taxon>Streptophyta</taxon>
        <taxon>Embryophyta</taxon>
        <taxon>Tracheophyta</taxon>
        <taxon>Spermatophyta</taxon>
        <taxon>Magnoliopsida</taxon>
        <taxon>eudicotyledons</taxon>
        <taxon>Gunneridae</taxon>
        <taxon>Pentapetalae</taxon>
        <taxon>rosids</taxon>
        <taxon>malvids</taxon>
        <taxon>Malvales</taxon>
        <taxon>Malvaceae</taxon>
        <taxon>Malvoideae</taxon>
        <taxon>Gossypium</taxon>
    </lineage>
</organism>
<dbReference type="GO" id="GO:0006952">
    <property type="term" value="P:defense response"/>
    <property type="evidence" value="ECO:0007669"/>
    <property type="project" value="UniProtKB-KW"/>
</dbReference>
<keyword evidence="4" id="KW-0067">ATP-binding</keyword>
<reference evidence="7 8" key="1">
    <citation type="submission" date="2019-06" db="EMBL/GenBank/DDBJ databases">
        <title>WGS assembly of Gossypium darwinii.</title>
        <authorList>
            <person name="Chen Z.J."/>
            <person name="Sreedasyam A."/>
            <person name="Ando A."/>
            <person name="Song Q."/>
            <person name="De L."/>
            <person name="Hulse-Kemp A."/>
            <person name="Ding M."/>
            <person name="Ye W."/>
            <person name="Kirkbride R."/>
            <person name="Jenkins J."/>
            <person name="Plott C."/>
            <person name="Lovell J."/>
            <person name="Lin Y.-M."/>
            <person name="Vaughn R."/>
            <person name="Liu B."/>
            <person name="Li W."/>
            <person name="Simpson S."/>
            <person name="Scheffler B."/>
            <person name="Saski C."/>
            <person name="Grover C."/>
            <person name="Hu G."/>
            <person name="Conover J."/>
            <person name="Carlson J."/>
            <person name="Shu S."/>
            <person name="Boston L."/>
            <person name="Williams M."/>
            <person name="Peterson D."/>
            <person name="Mcgee K."/>
            <person name="Jones D."/>
            <person name="Wendel J."/>
            <person name="Stelly D."/>
            <person name="Grimwood J."/>
            <person name="Schmutz J."/>
        </authorList>
    </citation>
    <scope>NUCLEOTIDE SEQUENCE [LARGE SCALE GENOMIC DNA]</scope>
    <source>
        <strain evidence="7">1808015.09</strain>
    </source>
</reference>
<dbReference type="SUPFAM" id="SSF52540">
    <property type="entry name" value="P-loop containing nucleoside triphosphate hydrolases"/>
    <property type="match status" value="1"/>
</dbReference>